<name>A0A0K1RU57_9CHRO</name>
<reference evidence="1 2" key="1">
    <citation type="journal article" date="2016" name="Stand. Genomic Sci.">
        <title>Complete genome sequence and genomic characterization of Microcystis panniformis FACHB 1757 by third-generation sequencing.</title>
        <authorList>
            <person name="Zhang J.Y."/>
            <person name="Guan R."/>
            <person name="Zhang H.J."/>
            <person name="Li H."/>
            <person name="Xiao P."/>
            <person name="Yu G.L."/>
            <person name="Du L."/>
            <person name="Cao D.M."/>
            <person name="Zhu B.C."/>
            <person name="Li R.H."/>
            <person name="Lu Z.H."/>
        </authorList>
    </citation>
    <scope>NUCLEOTIDE SEQUENCE [LARGE SCALE GENOMIC DNA]</scope>
    <source>
        <strain evidence="1 2">FACHB-1757</strain>
    </source>
</reference>
<dbReference type="PATRIC" id="fig|1638788.3.peg.196"/>
<accession>A0A0K1RU57</accession>
<keyword evidence="2" id="KW-1185">Reference proteome</keyword>
<gene>
    <name evidence="1" type="ORF">VL20_194</name>
</gene>
<dbReference type="Proteomes" id="UP000068167">
    <property type="component" value="Chromosome"/>
</dbReference>
<protein>
    <submittedName>
        <fullName evidence="1">Uncharacterized protein</fullName>
    </submittedName>
</protein>
<dbReference type="KEGG" id="mpk:VL20_194"/>
<evidence type="ECO:0000313" key="1">
    <source>
        <dbReference type="EMBL" id="AKV65429.1"/>
    </source>
</evidence>
<sequence length="39" mass="4469">MNQPYPNPPLGAWRRPQTPERISFSVGCLQVVVNTFVRI</sequence>
<organism evidence="1 2">
    <name type="scientific">Microcystis panniformis FACHB-1757</name>
    <dbReference type="NCBI Taxonomy" id="1638788"/>
    <lineage>
        <taxon>Bacteria</taxon>
        <taxon>Bacillati</taxon>
        <taxon>Cyanobacteriota</taxon>
        <taxon>Cyanophyceae</taxon>
        <taxon>Oscillatoriophycideae</taxon>
        <taxon>Chroococcales</taxon>
        <taxon>Microcystaceae</taxon>
        <taxon>Microcystis</taxon>
    </lineage>
</organism>
<proteinExistence type="predicted"/>
<dbReference type="AlphaFoldDB" id="A0A0K1RU57"/>
<dbReference type="EMBL" id="CP011339">
    <property type="protein sequence ID" value="AKV65429.1"/>
    <property type="molecule type" value="Genomic_DNA"/>
</dbReference>
<evidence type="ECO:0000313" key="2">
    <source>
        <dbReference type="Proteomes" id="UP000068167"/>
    </source>
</evidence>